<dbReference type="InterPro" id="IPR039447">
    <property type="entry name" value="UreH-like_TM_dom"/>
</dbReference>
<evidence type="ECO:0000259" key="3">
    <source>
        <dbReference type="Pfam" id="PF13473"/>
    </source>
</evidence>
<comment type="caution">
    <text evidence="4">The sequence shown here is derived from an EMBL/GenBank/DDBJ whole genome shotgun (WGS) entry which is preliminary data.</text>
</comment>
<protein>
    <submittedName>
        <fullName evidence="4">Putative membrane protein</fullName>
    </submittedName>
</protein>
<feature type="transmembrane region" description="Helical" evidence="1">
    <location>
        <begin position="199"/>
        <end position="222"/>
    </location>
</feature>
<dbReference type="PANTHER" id="PTHR42208:SF1">
    <property type="entry name" value="HEAVY METAL TRANSPORTER"/>
    <property type="match status" value="1"/>
</dbReference>
<feature type="transmembrane region" description="Helical" evidence="1">
    <location>
        <begin position="6"/>
        <end position="30"/>
    </location>
</feature>
<sequence>MDLWIIFLTGLTVGGIGCLAVQGGLLASVITSREEADLEAGGRRKHNIFPTLAFILAKLIVYVILGFALGLFGQALQISETARVVMQLFAGIYMLLVAFNLLNVHPIFRYVIIQPPKFLAKLVHSRAKSQDLFAPATVGVLTILIPCGTTIAMEALAISSGNPFLGAAIMGAFVLGTAPLFFAVGFITTVLGDAFKTKFLRLAAVLVIYLGLSSINSALIVLNAPITSQTIVDALPFEVRVGGEEIKTVDSNIKIVDGVQVTDIKVFPNGYSPNSIKVQANIPVRLNLIPTGGYGCTSAFVIPSFNIRKNLLQKTSEVVEFTPTKAGKTYWTCSMGMYYGTIEVI</sequence>
<feature type="domain" description="Urease accessory protein UreH-like transmembrane" evidence="2">
    <location>
        <begin position="6"/>
        <end position="212"/>
    </location>
</feature>
<dbReference type="Proteomes" id="UP000034753">
    <property type="component" value="Unassembled WGS sequence"/>
</dbReference>
<dbReference type="InterPro" id="IPR008972">
    <property type="entry name" value="Cupredoxin"/>
</dbReference>
<name>A0A0G0WM58_9BACT</name>
<evidence type="ECO:0000259" key="2">
    <source>
        <dbReference type="Pfam" id="PF13386"/>
    </source>
</evidence>
<dbReference type="Pfam" id="PF13473">
    <property type="entry name" value="Cupredoxin_1"/>
    <property type="match status" value="1"/>
</dbReference>
<feature type="transmembrane region" description="Helical" evidence="1">
    <location>
        <begin position="132"/>
        <end position="158"/>
    </location>
</feature>
<dbReference type="EMBL" id="LCBN01000031">
    <property type="protein sequence ID" value="KKS13142.1"/>
    <property type="molecule type" value="Genomic_DNA"/>
</dbReference>
<keyword evidence="1" id="KW-0812">Transmembrane</keyword>
<feature type="domain" description="EfeO-type cupredoxin-like" evidence="3">
    <location>
        <begin position="260"/>
        <end position="342"/>
    </location>
</feature>
<keyword evidence="1" id="KW-1133">Transmembrane helix</keyword>
<dbReference type="SUPFAM" id="SSF49503">
    <property type="entry name" value="Cupredoxins"/>
    <property type="match status" value="1"/>
</dbReference>
<evidence type="ECO:0000313" key="5">
    <source>
        <dbReference type="Proteomes" id="UP000034753"/>
    </source>
</evidence>
<dbReference type="InterPro" id="IPR028096">
    <property type="entry name" value="EfeO_Cupredoxin"/>
</dbReference>
<feature type="transmembrane region" description="Helical" evidence="1">
    <location>
        <begin position="164"/>
        <end position="187"/>
    </location>
</feature>
<proteinExistence type="predicted"/>
<feature type="transmembrane region" description="Helical" evidence="1">
    <location>
        <begin position="51"/>
        <end position="72"/>
    </location>
</feature>
<feature type="transmembrane region" description="Helical" evidence="1">
    <location>
        <begin position="92"/>
        <end position="112"/>
    </location>
</feature>
<evidence type="ECO:0000256" key="1">
    <source>
        <dbReference type="SAM" id="Phobius"/>
    </source>
</evidence>
<evidence type="ECO:0000313" key="4">
    <source>
        <dbReference type="EMBL" id="KKS13142.1"/>
    </source>
</evidence>
<keyword evidence="1" id="KW-0472">Membrane</keyword>
<dbReference type="Gene3D" id="2.60.40.420">
    <property type="entry name" value="Cupredoxins - blue copper proteins"/>
    <property type="match status" value="1"/>
</dbReference>
<dbReference type="PANTHER" id="PTHR42208">
    <property type="entry name" value="HEAVY METAL TRANSPORTER-RELATED"/>
    <property type="match status" value="1"/>
</dbReference>
<organism evidence="4 5">
    <name type="scientific">Candidatus Daviesbacteria bacterium GW2011_GWB1_41_5</name>
    <dbReference type="NCBI Taxonomy" id="1618429"/>
    <lineage>
        <taxon>Bacteria</taxon>
        <taxon>Candidatus Daviesiibacteriota</taxon>
    </lineage>
</organism>
<gene>
    <name evidence="4" type="ORF">UU67_C0031G0015</name>
</gene>
<dbReference type="Pfam" id="PF13386">
    <property type="entry name" value="DsbD_2"/>
    <property type="match status" value="1"/>
</dbReference>
<dbReference type="AlphaFoldDB" id="A0A0G0WM58"/>
<reference evidence="4 5" key="1">
    <citation type="journal article" date="2015" name="Nature">
        <title>rRNA introns, odd ribosomes, and small enigmatic genomes across a large radiation of phyla.</title>
        <authorList>
            <person name="Brown C.T."/>
            <person name="Hug L.A."/>
            <person name="Thomas B.C."/>
            <person name="Sharon I."/>
            <person name="Castelle C.J."/>
            <person name="Singh A."/>
            <person name="Wilkins M.J."/>
            <person name="Williams K.H."/>
            <person name="Banfield J.F."/>
        </authorList>
    </citation>
    <scope>NUCLEOTIDE SEQUENCE [LARGE SCALE GENOMIC DNA]</scope>
</reference>
<accession>A0A0G0WM58</accession>